<sequence>MAVAFAEICNPHPDLRRSKNKICRFSASLVKDCRAIRSPRLARNLQRGWMKICKSWVCVLQLCFDFAKPMLLFCENSVKILKFKSSQFTGMHLRCLVKN</sequence>
<accession>A0A059CRA2</accession>
<dbReference type="EMBL" id="KK198755">
    <property type="protein sequence ID" value="KCW80726.1"/>
    <property type="molecule type" value="Genomic_DNA"/>
</dbReference>
<dbReference type="AlphaFoldDB" id="A0A059CRA2"/>
<protein>
    <submittedName>
        <fullName evidence="1">Uncharacterized protein</fullName>
    </submittedName>
</protein>
<proteinExistence type="predicted"/>
<reference evidence="1" key="1">
    <citation type="submission" date="2013-07" db="EMBL/GenBank/DDBJ databases">
        <title>The genome of Eucalyptus grandis.</title>
        <authorList>
            <person name="Schmutz J."/>
            <person name="Hayes R."/>
            <person name="Myburg A."/>
            <person name="Tuskan G."/>
            <person name="Grattapaglia D."/>
            <person name="Rokhsar D.S."/>
        </authorList>
    </citation>
    <scope>NUCLEOTIDE SEQUENCE</scope>
    <source>
        <tissue evidence="1">Leaf extractions</tissue>
    </source>
</reference>
<organism evidence="1">
    <name type="scientific">Eucalyptus grandis</name>
    <name type="common">Flooded gum</name>
    <dbReference type="NCBI Taxonomy" id="71139"/>
    <lineage>
        <taxon>Eukaryota</taxon>
        <taxon>Viridiplantae</taxon>
        <taxon>Streptophyta</taxon>
        <taxon>Embryophyta</taxon>
        <taxon>Tracheophyta</taxon>
        <taxon>Spermatophyta</taxon>
        <taxon>Magnoliopsida</taxon>
        <taxon>eudicotyledons</taxon>
        <taxon>Gunneridae</taxon>
        <taxon>Pentapetalae</taxon>
        <taxon>rosids</taxon>
        <taxon>malvids</taxon>
        <taxon>Myrtales</taxon>
        <taxon>Myrtaceae</taxon>
        <taxon>Myrtoideae</taxon>
        <taxon>Eucalypteae</taxon>
        <taxon>Eucalyptus</taxon>
    </lineage>
</organism>
<name>A0A059CRA2_EUCGR</name>
<gene>
    <name evidence="1" type="ORF">EUGRSUZ_C02123</name>
</gene>
<evidence type="ECO:0000313" key="1">
    <source>
        <dbReference type="EMBL" id="KCW80726.1"/>
    </source>
</evidence>
<dbReference type="Gramene" id="KCW80726">
    <property type="protein sequence ID" value="KCW80726"/>
    <property type="gene ID" value="EUGRSUZ_C02123"/>
</dbReference>
<dbReference type="InParanoid" id="A0A059CRA2"/>